<dbReference type="Proteomes" id="UP000028594">
    <property type="component" value="Chromosome"/>
</dbReference>
<dbReference type="KEGG" id="llx:NCDO2118_1254"/>
<organism evidence="2 3">
    <name type="scientific">Lactococcus lactis subsp. lactis NCDO 2118</name>
    <dbReference type="NCBI Taxonomy" id="1117941"/>
    <lineage>
        <taxon>Bacteria</taxon>
        <taxon>Bacillati</taxon>
        <taxon>Bacillota</taxon>
        <taxon>Bacilli</taxon>
        <taxon>Lactobacillales</taxon>
        <taxon>Streptococcaceae</taxon>
        <taxon>Lactococcus</taxon>
    </lineage>
</organism>
<proteinExistence type="predicted"/>
<accession>A0ABC8A666</accession>
<dbReference type="InterPro" id="IPR023577">
    <property type="entry name" value="CYTH_domain"/>
</dbReference>
<protein>
    <submittedName>
        <fullName evidence="2">Adenylate cyclase</fullName>
    </submittedName>
</protein>
<dbReference type="InterPro" id="IPR033469">
    <property type="entry name" value="CYTH-like_dom_sf"/>
</dbReference>
<dbReference type="EMBL" id="CP009054">
    <property type="protein sequence ID" value="AII12735.1"/>
    <property type="molecule type" value="Genomic_DNA"/>
</dbReference>
<dbReference type="PROSITE" id="PS51707">
    <property type="entry name" value="CYTH"/>
    <property type="match status" value="1"/>
</dbReference>
<reference evidence="2 3" key="1">
    <citation type="submission" date="2014-07" db="EMBL/GenBank/DDBJ databases">
        <title>Genome sequence of Lactococcus lactis subsp. lactis NCDO 2118, a GABA-producing strain.</title>
        <authorList>
            <person name="Oliveira L.C."/>
            <person name="Saraiva T.D.L."/>
            <person name="Soares S.C."/>
            <person name="Ramos R.T.J."/>
            <person name="Sa P.H.C.G."/>
            <person name="Carneiro A.R."/>
            <person name="Miranda F."/>
            <person name="Freire M."/>
            <person name="Renan W."/>
            <person name="Oliveira A.F.Jr."/>
            <person name="Santos A.R."/>
            <person name="Pinto A.C."/>
            <person name="Souza B.M."/>
            <person name="Castro C.P."/>
            <person name="Diniz C.A.A."/>
            <person name="Rocha C.S."/>
            <person name="Mariano D.C.B."/>
            <person name="Aguiar E.L."/>
            <person name="Folador E.L."/>
            <person name="Barbosa E.G.V."/>
            <person name="Aburjaile F.F."/>
            <person name="Goncalves L.A."/>
            <person name="Guimaraes L.C."/>
            <person name="Azevedo M.S.P."/>
            <person name="Agresti P.C.M."/>
            <person name="Faria R.F."/>
            <person name="Tiwari S."/>
            <person name="Almeida S.S."/>
            <person name="Hassan S.S."/>
            <person name="Pereira V.B."/>
            <person name="Abreu V.A.C."/>
            <person name="Pereira U.P."/>
            <person name="Dorella F.A."/>
            <person name="Carvalho A.F."/>
            <person name="Pereira F.L."/>
            <person name="Leal C.A.G."/>
            <person name="Figueiredo H.C.P."/>
            <person name="Silva A."/>
            <person name="Miyoshi A."/>
            <person name="Azevedo V."/>
        </authorList>
    </citation>
    <scope>NUCLEOTIDE SEQUENCE [LARGE SCALE GENOMIC DNA]</scope>
    <source>
        <strain evidence="2 3">NCDO 2118</strain>
    </source>
</reference>
<dbReference type="Pfam" id="PF01928">
    <property type="entry name" value="CYTH"/>
    <property type="match status" value="1"/>
</dbReference>
<dbReference type="RefSeq" id="WP_012897836.1">
    <property type="nucleotide sequence ID" value="NZ_CP009054.1"/>
</dbReference>
<evidence type="ECO:0000313" key="2">
    <source>
        <dbReference type="EMBL" id="AII12735.1"/>
    </source>
</evidence>
<evidence type="ECO:0000313" key="3">
    <source>
        <dbReference type="Proteomes" id="UP000028594"/>
    </source>
</evidence>
<evidence type="ECO:0000259" key="1">
    <source>
        <dbReference type="PROSITE" id="PS51707"/>
    </source>
</evidence>
<dbReference type="Gene3D" id="2.40.320.10">
    <property type="entry name" value="Hypothetical Protein Pfu-838710-001"/>
    <property type="match status" value="1"/>
</dbReference>
<feature type="domain" description="CYTH" evidence="1">
    <location>
        <begin position="4"/>
        <end position="199"/>
    </location>
</feature>
<dbReference type="AlphaFoldDB" id="A0ABC8A666"/>
<dbReference type="SMART" id="SM01118">
    <property type="entry name" value="CYTH"/>
    <property type="match status" value="1"/>
</dbReference>
<dbReference type="SUPFAM" id="SSF55154">
    <property type="entry name" value="CYTH-like phosphatases"/>
    <property type="match status" value="1"/>
</dbReference>
<gene>
    <name evidence="2" type="ORF">NCDO2118_1254</name>
</gene>
<sequence length="199" mass="23529">MQIHLEKEIKFLVSEEKFIEILDSERLSLLGNPNQVIQNNFYFDTDKFDLCKQNKTLRVRIKKDSYKLTLKCKEDNGQITNSMEYSQNLSPEEMSKIFSRGKWPIKAKEMLESQKISTETLKPIGDLLTSRITFYYKGWEVCMDRNFYLGNIDWEIEIEAKAEINEQTLSEIIEILKLDSNVKHNSFGKYTRFIKSLMK</sequence>
<name>A0ABC8A666_LACLL</name>